<evidence type="ECO:0000256" key="2">
    <source>
        <dbReference type="SAM" id="SignalP"/>
    </source>
</evidence>
<dbReference type="AlphaFoldDB" id="A0AAV6JCZ9"/>
<feature type="transmembrane region" description="Helical" evidence="1">
    <location>
        <begin position="74"/>
        <end position="95"/>
    </location>
</feature>
<feature type="transmembrane region" description="Helical" evidence="1">
    <location>
        <begin position="102"/>
        <end position="120"/>
    </location>
</feature>
<comment type="caution">
    <text evidence="3">The sequence shown here is derived from an EMBL/GenBank/DDBJ whole genome shotgun (WGS) entry which is preliminary data.</text>
</comment>
<keyword evidence="1" id="KW-1133">Transmembrane helix</keyword>
<sequence length="158" mass="17895">MQGSISSTTCHVVYAFLVTTLIGLLQVKYQNKNVSPFETHPSTIQTFVMTMCSYSLATVGKSITKKYDANCSKIFGHVSTISGALSSVSLAVIFLKTSLSSLIMFIIWAILFATMARYLYQKIYQWFYQIMAHAVVQVLELYKSFMGQRLMEQQRLPM</sequence>
<dbReference type="PANTHER" id="PTHR34115">
    <property type="entry name" value="PROTEIN, PUTATIVE-RELATED"/>
    <property type="match status" value="1"/>
</dbReference>
<feature type="transmembrane region" description="Helical" evidence="1">
    <location>
        <begin position="12"/>
        <end position="29"/>
    </location>
</feature>
<gene>
    <name evidence="3" type="ORF">RHGRI_019265</name>
</gene>
<name>A0AAV6JCZ9_9ERIC</name>
<reference evidence="3" key="1">
    <citation type="submission" date="2020-08" db="EMBL/GenBank/DDBJ databases">
        <title>Plant Genome Project.</title>
        <authorList>
            <person name="Zhang R.-G."/>
        </authorList>
    </citation>
    <scope>NUCLEOTIDE SEQUENCE</scope>
    <source>
        <strain evidence="3">WSP0</strain>
        <tissue evidence="3">Leaf</tissue>
    </source>
</reference>
<keyword evidence="2" id="KW-0732">Signal</keyword>
<keyword evidence="1" id="KW-0812">Transmembrane</keyword>
<evidence type="ECO:0000313" key="4">
    <source>
        <dbReference type="Proteomes" id="UP000823749"/>
    </source>
</evidence>
<dbReference type="InterPro" id="IPR053258">
    <property type="entry name" value="Ca-permeable_cation_channel"/>
</dbReference>
<evidence type="ECO:0000313" key="3">
    <source>
        <dbReference type="EMBL" id="KAG5538643.1"/>
    </source>
</evidence>
<evidence type="ECO:0000256" key="1">
    <source>
        <dbReference type="SAM" id="Phobius"/>
    </source>
</evidence>
<evidence type="ECO:0008006" key="5">
    <source>
        <dbReference type="Google" id="ProtNLM"/>
    </source>
</evidence>
<feature type="chain" id="PRO_5043921815" description="Transmembrane protein" evidence="2">
    <location>
        <begin position="16"/>
        <end position="158"/>
    </location>
</feature>
<accession>A0AAV6JCZ9</accession>
<keyword evidence="4" id="KW-1185">Reference proteome</keyword>
<proteinExistence type="predicted"/>
<dbReference type="PANTHER" id="PTHR34115:SF6">
    <property type="entry name" value="PROTEIN, PUTATIVE-RELATED"/>
    <property type="match status" value="1"/>
</dbReference>
<feature type="signal peptide" evidence="2">
    <location>
        <begin position="1"/>
        <end position="15"/>
    </location>
</feature>
<organism evidence="3 4">
    <name type="scientific">Rhododendron griersonianum</name>
    <dbReference type="NCBI Taxonomy" id="479676"/>
    <lineage>
        <taxon>Eukaryota</taxon>
        <taxon>Viridiplantae</taxon>
        <taxon>Streptophyta</taxon>
        <taxon>Embryophyta</taxon>
        <taxon>Tracheophyta</taxon>
        <taxon>Spermatophyta</taxon>
        <taxon>Magnoliopsida</taxon>
        <taxon>eudicotyledons</taxon>
        <taxon>Gunneridae</taxon>
        <taxon>Pentapetalae</taxon>
        <taxon>asterids</taxon>
        <taxon>Ericales</taxon>
        <taxon>Ericaceae</taxon>
        <taxon>Ericoideae</taxon>
        <taxon>Rhodoreae</taxon>
        <taxon>Rhododendron</taxon>
    </lineage>
</organism>
<dbReference type="EMBL" id="JACTNZ010000007">
    <property type="protein sequence ID" value="KAG5538643.1"/>
    <property type="molecule type" value="Genomic_DNA"/>
</dbReference>
<protein>
    <recommendedName>
        <fullName evidence="5">Transmembrane protein</fullName>
    </recommendedName>
</protein>
<dbReference type="Proteomes" id="UP000823749">
    <property type="component" value="Chromosome 7"/>
</dbReference>
<keyword evidence="1" id="KW-0472">Membrane</keyword>